<dbReference type="RefSeq" id="WP_154077885.1">
    <property type="nucleotide sequence ID" value="NZ_CP045929.1"/>
</dbReference>
<keyword evidence="2" id="KW-1185">Reference proteome</keyword>
<evidence type="ECO:0000313" key="2">
    <source>
        <dbReference type="Proteomes" id="UP000371041"/>
    </source>
</evidence>
<sequence length="294" mass="30230">MSNPLVADVQPSVMPEDGIAVIDFGTDTLRAVESGDWCEAGINAAATGLDALSVVADPFGTLLSSAFAWAMEHVDPLPEMLDSLAGNPDAVNANAETWANVSQALGDAAADMEQAVASDTAAWHGPAIDAYKIVGAGEAMMIKGASGTATAVGAAVAGAAAAVAAVRTTVRDLIAEAMSDLVQWLARSAIAAGLTLGMATPVLVADAIRIVAKWSSRVADWLERIVTSIKRLADIVKRVKPMLDKVKDTLEPLQKAAQNVPASSLTAGQQLARNATVSGAQIDDKPYAQTTGEQ</sequence>
<gene>
    <name evidence="1" type="ORF">GIY23_18870</name>
</gene>
<proteinExistence type="predicted"/>
<name>A0A5Q3QIM3_9PSEU</name>
<protein>
    <recommendedName>
        <fullName evidence="3">PPE domain-containing protein</fullName>
    </recommendedName>
</protein>
<dbReference type="EMBL" id="CP045929">
    <property type="protein sequence ID" value="QGK71309.1"/>
    <property type="molecule type" value="Genomic_DNA"/>
</dbReference>
<dbReference type="KEGG" id="sace:GIY23_18870"/>
<organism evidence="1 2">
    <name type="scientific">Allosaccharopolyspora coralli</name>
    <dbReference type="NCBI Taxonomy" id="2665642"/>
    <lineage>
        <taxon>Bacteria</taxon>
        <taxon>Bacillati</taxon>
        <taxon>Actinomycetota</taxon>
        <taxon>Actinomycetes</taxon>
        <taxon>Pseudonocardiales</taxon>
        <taxon>Pseudonocardiaceae</taxon>
        <taxon>Allosaccharopolyspora</taxon>
    </lineage>
</organism>
<evidence type="ECO:0000313" key="1">
    <source>
        <dbReference type="EMBL" id="QGK71309.1"/>
    </source>
</evidence>
<reference evidence="2" key="1">
    <citation type="submission" date="2019-11" db="EMBL/GenBank/DDBJ databases">
        <title>The complete genome sequence of Saccharopolyspora sp. E2A.</title>
        <authorList>
            <person name="Zhang G."/>
        </authorList>
    </citation>
    <scope>NUCLEOTIDE SEQUENCE [LARGE SCALE GENOMIC DNA]</scope>
    <source>
        <strain evidence="2">E2A</strain>
    </source>
</reference>
<dbReference type="Proteomes" id="UP000371041">
    <property type="component" value="Chromosome"/>
</dbReference>
<dbReference type="AlphaFoldDB" id="A0A5Q3QIM3"/>
<accession>A0A5Q3QIM3</accession>
<evidence type="ECO:0008006" key="3">
    <source>
        <dbReference type="Google" id="ProtNLM"/>
    </source>
</evidence>